<reference evidence="4 5" key="1">
    <citation type="submission" date="2019-05" db="EMBL/GenBank/DDBJ databases">
        <title>Emergence of the Ug99 lineage of the wheat stem rust pathogen through somatic hybridization.</title>
        <authorList>
            <person name="Li F."/>
            <person name="Upadhyaya N.M."/>
            <person name="Sperschneider J."/>
            <person name="Matny O."/>
            <person name="Nguyen-Phuc H."/>
            <person name="Mago R."/>
            <person name="Raley C."/>
            <person name="Miller M.E."/>
            <person name="Silverstein K.A.T."/>
            <person name="Henningsen E."/>
            <person name="Hirsch C.D."/>
            <person name="Visser B."/>
            <person name="Pretorius Z.A."/>
            <person name="Steffenson B.J."/>
            <person name="Schwessinger B."/>
            <person name="Dodds P.N."/>
            <person name="Figueroa M."/>
        </authorList>
    </citation>
    <scope>NUCLEOTIDE SEQUENCE [LARGE SCALE GENOMIC DNA]</scope>
    <source>
        <strain evidence="4 5">Ug99</strain>
    </source>
</reference>
<feature type="domain" description="CCAAT-binding factor" evidence="3">
    <location>
        <begin position="150"/>
        <end position="328"/>
    </location>
</feature>
<dbReference type="InterPro" id="IPR027193">
    <property type="entry name" value="Noc4"/>
</dbReference>
<comment type="similarity">
    <text evidence="1">Belongs to the CBF/MAK21 family.</text>
</comment>
<accession>A0A5B0PCJ1</accession>
<sequence>MPTREEELDQFWTGKPEETSAGSVRTRKRTRGGKEGAGGQKKKTQKTADGSTGIFDDPSDSEASGPEALELAQESRGLGKSQQHPLLSLRAHQKAFSDCWIAFLSRQDLAESDIKRILNLLHDQVIPHMIDPKILMDFLVDCLDYGGSISVLSLNALFTLISKHNLDYPDFYTRLYALLDSSIMHTRHRPRFFRMLEVFLSSTHLPVNIVASFVKKIARLSLFAPPAATISVVPFCYNLIKLHPTVMALLHRLPDPNSKSLKALPINGKLLFIPFLFFSNPLMGVFFGGRVDPFKLDEPDPLKTDAIFSSAWELVGLRSHYLASISTLFKVFQESFDKPKYDLEDFLDHSYSTLIDTELTRMIKKPPALSLFSISYKEPASSSSSTASAALGSKKSPVVVDDIVNQMWKI</sequence>
<comment type="caution">
    <text evidence="4">The sequence shown here is derived from an EMBL/GenBank/DDBJ whole genome shotgun (WGS) entry which is preliminary data.</text>
</comment>
<dbReference type="PANTHER" id="PTHR12455:SF0">
    <property type="entry name" value="NUCLEOLAR COMPLEX PROTEIN 4 HOMOLOG"/>
    <property type="match status" value="1"/>
</dbReference>
<dbReference type="GO" id="GO:0030692">
    <property type="term" value="C:Noc4p-Nop14p complex"/>
    <property type="evidence" value="ECO:0007669"/>
    <property type="project" value="TreeGrafter"/>
</dbReference>
<dbReference type="EMBL" id="VDEP01000346">
    <property type="protein sequence ID" value="KAA1098776.1"/>
    <property type="molecule type" value="Genomic_DNA"/>
</dbReference>
<name>A0A5B0PCJ1_PUCGR</name>
<proteinExistence type="inferred from homology"/>
<dbReference type="PANTHER" id="PTHR12455">
    <property type="entry name" value="NUCLEOLAR COMPLEX PROTEIN 4"/>
    <property type="match status" value="1"/>
</dbReference>
<evidence type="ECO:0000313" key="5">
    <source>
        <dbReference type="Proteomes" id="UP000325313"/>
    </source>
</evidence>
<organism evidence="4 5">
    <name type="scientific">Puccinia graminis f. sp. tritici</name>
    <dbReference type="NCBI Taxonomy" id="56615"/>
    <lineage>
        <taxon>Eukaryota</taxon>
        <taxon>Fungi</taxon>
        <taxon>Dikarya</taxon>
        <taxon>Basidiomycota</taxon>
        <taxon>Pucciniomycotina</taxon>
        <taxon>Pucciniomycetes</taxon>
        <taxon>Pucciniales</taxon>
        <taxon>Pucciniaceae</taxon>
        <taxon>Puccinia</taxon>
    </lineage>
</organism>
<feature type="region of interest" description="Disordered" evidence="2">
    <location>
        <begin position="1"/>
        <end position="68"/>
    </location>
</feature>
<protein>
    <recommendedName>
        <fullName evidence="3">CCAAT-binding factor domain-containing protein</fullName>
    </recommendedName>
</protein>
<evidence type="ECO:0000259" key="3">
    <source>
        <dbReference type="Pfam" id="PF03914"/>
    </source>
</evidence>
<dbReference type="Pfam" id="PF03914">
    <property type="entry name" value="CBF"/>
    <property type="match status" value="1"/>
</dbReference>
<dbReference type="GO" id="GO:0042254">
    <property type="term" value="P:ribosome biogenesis"/>
    <property type="evidence" value="ECO:0007669"/>
    <property type="project" value="InterPro"/>
</dbReference>
<dbReference type="InterPro" id="IPR005612">
    <property type="entry name" value="CCAAT-binding_factor"/>
</dbReference>
<evidence type="ECO:0000256" key="2">
    <source>
        <dbReference type="SAM" id="MobiDB-lite"/>
    </source>
</evidence>
<gene>
    <name evidence="4" type="ORF">PGTUg99_015527</name>
</gene>
<evidence type="ECO:0000256" key="1">
    <source>
        <dbReference type="ARBA" id="ARBA00007797"/>
    </source>
</evidence>
<dbReference type="GO" id="GO:0032040">
    <property type="term" value="C:small-subunit processome"/>
    <property type="evidence" value="ECO:0007669"/>
    <property type="project" value="TreeGrafter"/>
</dbReference>
<dbReference type="AlphaFoldDB" id="A0A5B0PCJ1"/>
<dbReference type="Proteomes" id="UP000325313">
    <property type="component" value="Unassembled WGS sequence"/>
</dbReference>
<evidence type="ECO:0000313" key="4">
    <source>
        <dbReference type="EMBL" id="KAA1098776.1"/>
    </source>
</evidence>